<evidence type="ECO:0000256" key="1">
    <source>
        <dbReference type="ARBA" id="ARBA00004123"/>
    </source>
</evidence>
<organism evidence="7 8">
    <name type="scientific">Geotrichum candidum</name>
    <name type="common">Oospora lactis</name>
    <name type="synonym">Dipodascus geotrichum</name>
    <dbReference type="NCBI Taxonomy" id="1173061"/>
    <lineage>
        <taxon>Eukaryota</taxon>
        <taxon>Fungi</taxon>
        <taxon>Dikarya</taxon>
        <taxon>Ascomycota</taxon>
        <taxon>Saccharomycotina</taxon>
        <taxon>Dipodascomycetes</taxon>
        <taxon>Dipodascales</taxon>
        <taxon>Dipodascaceae</taxon>
        <taxon>Geotrichum</taxon>
    </lineage>
</organism>
<feature type="coiled-coil region" evidence="4">
    <location>
        <begin position="35"/>
        <end position="129"/>
    </location>
</feature>
<dbReference type="InterPro" id="IPR013882">
    <property type="entry name" value="Ctp1_C"/>
</dbReference>
<dbReference type="AlphaFoldDB" id="A0A0J9XI27"/>
<sequence length="685" mass="77518">MEQEEYENWYSTLTHTELDMMSLMRAQQSKTKDYVSSLRASLKQARDDNAQLKLEVHALRQGGDLVANDSLADLQITPSQNPRLLANAFDAKVQLERELARERRRNSELEKMNRAYQKSINELARKRAEDRHIIETWRQKLEGLKETDELEENVLEEEDHDAPASSALKRRRIESTRARKIMRNDTNLFVETAPSNSDPREKENLGESAIRMLSKSEEEEGETSEKVGFAKPASIVNPTTAPSTSVFDMPNQLHTDSLDMEARGIPNLVSSPVFSSSPNKSKRTGQGAPVTIKQEEISDVENDFEEIQTYKRKPLVKSSPPIEFARPYQQDQYNIDDEATYSPSRAKNKQLPQDQDRLEVTENICIPQTETGPKKIPALMPPTVLPRKKNMRIFDENDIDSQLLVVAADHNNGGTISTTKGATDSITTKNKTRLLKEIRSTSIPIAMQQAIPTTSIGANKTRQTAGTAGKIHPQGTKAQRRQELHDRIERINNYHELVEYLKTQIWDLDDFQVNSHYGGQSGLRHAFKESYRGKRRKDCIPGQCDCENCTEFHRLATTSVNGAAGNDNKPAPVTREAIWNKDSIAQQRVSGIQSGFTNKNNNNNTSFWGRPKSPPGFWRSDFPSTQETREEKRQAQERQQAEVAARLAEAVSTSLTGNNGVEPGGRFIFRDGRVMERLKELSWTL</sequence>
<feature type="region of interest" description="Disordered" evidence="5">
    <location>
        <begin position="270"/>
        <end position="289"/>
    </location>
</feature>
<comment type="caution">
    <text evidence="7">The sequence shown here is derived from an EMBL/GenBank/DDBJ whole genome shotgun (WGS) entry which is preliminary data.</text>
</comment>
<reference evidence="7" key="1">
    <citation type="submission" date="2014-03" db="EMBL/GenBank/DDBJ databases">
        <authorList>
            <person name="Casaregola S."/>
        </authorList>
    </citation>
    <scope>NUCLEOTIDE SEQUENCE [LARGE SCALE GENOMIC DNA]</scope>
    <source>
        <strain evidence="7">CLIB 918</strain>
    </source>
</reference>
<evidence type="ECO:0000256" key="4">
    <source>
        <dbReference type="SAM" id="Coils"/>
    </source>
</evidence>
<proteinExistence type="predicted"/>
<keyword evidence="3" id="KW-0539">Nucleus</keyword>
<evidence type="ECO:0000259" key="6">
    <source>
        <dbReference type="Pfam" id="PF08573"/>
    </source>
</evidence>
<dbReference type="GO" id="GO:0006281">
    <property type="term" value="P:DNA repair"/>
    <property type="evidence" value="ECO:0007669"/>
    <property type="project" value="InterPro"/>
</dbReference>
<feature type="region of interest" description="Disordered" evidence="5">
    <location>
        <begin position="594"/>
        <end position="638"/>
    </location>
</feature>
<name>A0A0J9XI27_GEOCN</name>
<feature type="compositionally biased region" description="Polar residues" evidence="5">
    <location>
        <begin position="341"/>
        <end position="353"/>
    </location>
</feature>
<feature type="compositionally biased region" description="Polar residues" evidence="5">
    <location>
        <begin position="236"/>
        <end position="246"/>
    </location>
</feature>
<feature type="compositionally biased region" description="Basic and acidic residues" evidence="5">
    <location>
        <begin position="627"/>
        <end position="638"/>
    </location>
</feature>
<keyword evidence="4" id="KW-0175">Coiled coil</keyword>
<evidence type="ECO:0000256" key="2">
    <source>
        <dbReference type="ARBA" id="ARBA00022763"/>
    </source>
</evidence>
<feature type="compositionally biased region" description="Low complexity" evidence="5">
    <location>
        <begin position="270"/>
        <end position="279"/>
    </location>
</feature>
<dbReference type="EMBL" id="CCBN010000018">
    <property type="protein sequence ID" value="CDO56996.1"/>
    <property type="molecule type" value="Genomic_DNA"/>
</dbReference>
<protein>
    <recommendedName>
        <fullName evidence="6">DNA endonuclease activator Ctp1 C-terminal domain-containing protein</fullName>
    </recommendedName>
</protein>
<accession>A0A0J9XI27</accession>
<dbReference type="STRING" id="1173061.A0A0J9XI27"/>
<feature type="region of interest" description="Disordered" evidence="5">
    <location>
        <begin position="231"/>
        <end position="250"/>
    </location>
</feature>
<gene>
    <name evidence="7" type="ORF">BN980_GECA18s00670g</name>
</gene>
<comment type="subcellular location">
    <subcellularLocation>
        <location evidence="1">Nucleus</location>
    </subcellularLocation>
</comment>
<evidence type="ECO:0000256" key="5">
    <source>
        <dbReference type="SAM" id="MobiDB-lite"/>
    </source>
</evidence>
<dbReference type="OrthoDB" id="4086052at2759"/>
<evidence type="ECO:0000313" key="7">
    <source>
        <dbReference type="EMBL" id="CDO56996.1"/>
    </source>
</evidence>
<evidence type="ECO:0000313" key="8">
    <source>
        <dbReference type="Proteomes" id="UP000242525"/>
    </source>
</evidence>
<dbReference type="Pfam" id="PF08573">
    <property type="entry name" value="SAE2"/>
    <property type="match status" value="1"/>
</dbReference>
<dbReference type="GO" id="GO:0005634">
    <property type="term" value="C:nucleus"/>
    <property type="evidence" value="ECO:0007669"/>
    <property type="project" value="UniProtKB-SubCell"/>
</dbReference>
<feature type="domain" description="DNA endonuclease activator Ctp1 C-terminal" evidence="6">
    <location>
        <begin position="526"/>
        <end position="627"/>
    </location>
</feature>
<keyword evidence="2" id="KW-0227">DNA damage</keyword>
<evidence type="ECO:0000256" key="3">
    <source>
        <dbReference type="ARBA" id="ARBA00023242"/>
    </source>
</evidence>
<dbReference type="Proteomes" id="UP000242525">
    <property type="component" value="Unassembled WGS sequence"/>
</dbReference>
<keyword evidence="8" id="KW-1185">Reference proteome</keyword>
<feature type="region of interest" description="Disordered" evidence="5">
    <location>
        <begin position="326"/>
        <end position="354"/>
    </location>
</feature>